<dbReference type="OrthoDB" id="6119682at2759"/>
<name>A0A6J8CVD1_MYTCO</name>
<proteinExistence type="predicted"/>
<dbReference type="EMBL" id="CACVKT020006002">
    <property type="protein sequence ID" value="CAC5399367.1"/>
    <property type="molecule type" value="Genomic_DNA"/>
</dbReference>
<keyword evidence="2" id="KW-1185">Reference proteome</keyword>
<dbReference type="InterPro" id="IPR011042">
    <property type="entry name" value="6-blade_b-propeller_TolB-like"/>
</dbReference>
<evidence type="ECO:0000313" key="2">
    <source>
        <dbReference type="Proteomes" id="UP000507470"/>
    </source>
</evidence>
<dbReference type="Gene3D" id="2.120.10.30">
    <property type="entry name" value="TolB, C-terminal domain"/>
    <property type="match status" value="1"/>
</dbReference>
<dbReference type="AlphaFoldDB" id="A0A6J8CVD1"/>
<dbReference type="Pfam" id="PF06739">
    <property type="entry name" value="SBBP"/>
    <property type="match status" value="1"/>
</dbReference>
<gene>
    <name evidence="1" type="ORF">MCOR_33636</name>
</gene>
<protein>
    <submittedName>
        <fullName evidence="1">Uncharacterized protein</fullName>
    </submittedName>
</protein>
<evidence type="ECO:0000313" key="1">
    <source>
        <dbReference type="EMBL" id="CAC5399367.1"/>
    </source>
</evidence>
<reference evidence="1 2" key="1">
    <citation type="submission" date="2020-06" db="EMBL/GenBank/DDBJ databases">
        <authorList>
            <person name="Li R."/>
            <person name="Bekaert M."/>
        </authorList>
    </citation>
    <scope>NUCLEOTIDE SEQUENCE [LARGE SCALE GENOMIC DNA]</scope>
    <source>
        <strain evidence="2">wild</strain>
    </source>
</reference>
<dbReference type="InterPro" id="IPR010620">
    <property type="entry name" value="SBBP_repeat"/>
</dbReference>
<organism evidence="1 2">
    <name type="scientific">Mytilus coruscus</name>
    <name type="common">Sea mussel</name>
    <dbReference type="NCBI Taxonomy" id="42192"/>
    <lineage>
        <taxon>Eukaryota</taxon>
        <taxon>Metazoa</taxon>
        <taxon>Spiralia</taxon>
        <taxon>Lophotrochozoa</taxon>
        <taxon>Mollusca</taxon>
        <taxon>Bivalvia</taxon>
        <taxon>Autobranchia</taxon>
        <taxon>Pteriomorphia</taxon>
        <taxon>Mytilida</taxon>
        <taxon>Mytiloidea</taxon>
        <taxon>Mytilidae</taxon>
        <taxon>Mytilinae</taxon>
        <taxon>Mytilus</taxon>
    </lineage>
</organism>
<sequence length="331" mass="37603">MKVFENEKYLQSLVETNRFNPVDLICKVDPWVLSIVNSLKNFGSIEIKTKLSNICLIRAKDKQAQLQVTPTKTIKDLKLVLENQIRTDGRTIRGCCMSVHCEYFFTDQNSRKKLNVIASDGTFKYDMLLDPNYGFDIAFIDERTIAITSGNSLKKIGIDVIDTESRKKIKFISLPGRPYGITRDHDSLFVCVEPLGIYKVNLLDYTSSHVISCYLPALSYVSVINNKIYYTNIDDHSVVCCDRDGSRVWTFKDTSVLETPRDITVDNDGNLFVVGETSSNVVIISNDGKHHRQILTDEDGLRKLSTIFFDKQTRKLLVANKEDTAFLNNVS</sequence>
<dbReference type="Proteomes" id="UP000507470">
    <property type="component" value="Unassembled WGS sequence"/>
</dbReference>
<accession>A0A6J8CVD1</accession>
<dbReference type="SUPFAM" id="SSF63829">
    <property type="entry name" value="Calcium-dependent phosphotriesterase"/>
    <property type="match status" value="1"/>
</dbReference>